<dbReference type="Proteomes" id="UP000598996">
    <property type="component" value="Unassembled WGS sequence"/>
</dbReference>
<evidence type="ECO:0000313" key="2">
    <source>
        <dbReference type="EMBL" id="MBL7256264.1"/>
    </source>
</evidence>
<feature type="region of interest" description="Disordered" evidence="1">
    <location>
        <begin position="47"/>
        <end position="75"/>
    </location>
</feature>
<evidence type="ECO:0000313" key="3">
    <source>
        <dbReference type="Proteomes" id="UP000598996"/>
    </source>
</evidence>
<dbReference type="EMBL" id="JAENHO010000005">
    <property type="protein sequence ID" value="MBL7256264.1"/>
    <property type="molecule type" value="Genomic_DNA"/>
</dbReference>
<sequence length="265" mass="27862">MTDTLTRPVEDMEIPDSLKSKSEQIKQTAQQIHDRLESGTTLYRSQVQQMGKPSALATQNGHNGRSGNGGPAAEAADAQATFGGVPYQFFDLIAVGPFQPIGPVGPFQPSRIIQTGEPAFLIAAIWRNPLPLGFTPGNPSAAQIMTGQSFAVQGLTVNVNSVTPGPVLGPITSVFGAGNINLFVLPIPSLPAPPDLSPRVLDITLTIDVNGVAPFAGYASTWLQLDSEPPFVFPFLPGAGGGPVVVPGLTPSFVRDTPVRVLIYR</sequence>
<feature type="compositionally biased region" description="Polar residues" evidence="1">
    <location>
        <begin position="47"/>
        <end position="63"/>
    </location>
</feature>
<reference evidence="2 3" key="1">
    <citation type="submission" date="2021-01" db="EMBL/GenBank/DDBJ databases">
        <title>Actinoplanes sp. nov. LDG1-01 isolated from lichen.</title>
        <authorList>
            <person name="Saeng-In P."/>
            <person name="Phongsopitanun W."/>
            <person name="Kanchanasin P."/>
            <person name="Yuki M."/>
            <person name="Kudo T."/>
            <person name="Ohkuma M."/>
            <person name="Tanasupawat S."/>
        </authorList>
    </citation>
    <scope>NUCLEOTIDE SEQUENCE [LARGE SCALE GENOMIC DNA]</scope>
    <source>
        <strain evidence="2 3">LDG1-01</strain>
    </source>
</reference>
<name>A0ABS1VNP5_9ACTN</name>
<accession>A0ABS1VNP5</accession>
<keyword evidence="3" id="KW-1185">Reference proteome</keyword>
<comment type="caution">
    <text evidence="2">The sequence shown here is derived from an EMBL/GenBank/DDBJ whole genome shotgun (WGS) entry which is preliminary data.</text>
</comment>
<organism evidence="2 3">
    <name type="scientific">Paractinoplanes lichenicola</name>
    <dbReference type="NCBI Taxonomy" id="2802976"/>
    <lineage>
        <taxon>Bacteria</taxon>
        <taxon>Bacillati</taxon>
        <taxon>Actinomycetota</taxon>
        <taxon>Actinomycetes</taxon>
        <taxon>Micromonosporales</taxon>
        <taxon>Micromonosporaceae</taxon>
        <taxon>Paractinoplanes</taxon>
    </lineage>
</organism>
<gene>
    <name evidence="2" type="ORF">JKJ07_18370</name>
</gene>
<proteinExistence type="predicted"/>
<dbReference type="RefSeq" id="WP_202992813.1">
    <property type="nucleotide sequence ID" value="NZ_JAENHO010000005.1"/>
</dbReference>
<evidence type="ECO:0000256" key="1">
    <source>
        <dbReference type="SAM" id="MobiDB-lite"/>
    </source>
</evidence>
<protein>
    <submittedName>
        <fullName evidence="2">Uncharacterized protein</fullName>
    </submittedName>
</protein>